<gene>
    <name evidence="1" type="ORF">BamMEX5DRAFT_6592</name>
</gene>
<proteinExistence type="predicted"/>
<protein>
    <recommendedName>
        <fullName evidence="3">Lipoprotein</fullName>
    </recommendedName>
</protein>
<accession>B1TFM6</accession>
<dbReference type="EMBL" id="ABLK01000417">
    <property type="protein sequence ID" value="EDT37628.1"/>
    <property type="molecule type" value="Genomic_DNA"/>
</dbReference>
<name>B1TFM6_9BURK</name>
<dbReference type="PROSITE" id="PS51257">
    <property type="entry name" value="PROKAR_LIPOPROTEIN"/>
    <property type="match status" value="1"/>
</dbReference>
<dbReference type="PATRIC" id="fig|396597.7.peg.781"/>
<evidence type="ECO:0008006" key="3">
    <source>
        <dbReference type="Google" id="ProtNLM"/>
    </source>
</evidence>
<dbReference type="Proteomes" id="UP000004814">
    <property type="component" value="Unassembled WGS sequence"/>
</dbReference>
<dbReference type="AlphaFoldDB" id="B1TFM6"/>
<evidence type="ECO:0000313" key="2">
    <source>
        <dbReference type="Proteomes" id="UP000004814"/>
    </source>
</evidence>
<sequence length="187" mass="19916">MSKKNIVILIGLATVLGGCGKTPTMPASAAPDVTALKASETSAAGIALPHSVSALLAASEVVFDPPSETHHYQIEDNGEYWYQKPISADEQNRGGTMSPLIMARYKGIHKGVYTIDLYPSATSINRLRCKSPCNSAKVELILNGEVLDSVIVPTNEGGVISEVLDDVENGRLNVYSSHNTHAAAHHH</sequence>
<dbReference type="RefSeq" id="WP_006762324.1">
    <property type="nucleotide sequence ID" value="NZ_ABLK01000417.1"/>
</dbReference>
<evidence type="ECO:0000313" key="1">
    <source>
        <dbReference type="EMBL" id="EDT37628.1"/>
    </source>
</evidence>
<comment type="caution">
    <text evidence="1">The sequence shown here is derived from an EMBL/GenBank/DDBJ whole genome shotgun (WGS) entry which is preliminary data.</text>
</comment>
<organism evidence="1 2">
    <name type="scientific">Burkholderia ambifaria MEX-5</name>
    <dbReference type="NCBI Taxonomy" id="396597"/>
    <lineage>
        <taxon>Bacteria</taxon>
        <taxon>Pseudomonadati</taxon>
        <taxon>Pseudomonadota</taxon>
        <taxon>Betaproteobacteria</taxon>
        <taxon>Burkholderiales</taxon>
        <taxon>Burkholderiaceae</taxon>
        <taxon>Burkholderia</taxon>
        <taxon>Burkholderia cepacia complex</taxon>
    </lineage>
</organism>
<reference evidence="1 2" key="1">
    <citation type="submission" date="2008-03" db="EMBL/GenBank/DDBJ databases">
        <title>Sequencing of the draft genome and assembly of Burkholderia ambifaria MEX-5.</title>
        <authorList>
            <consortium name="US DOE Joint Genome Institute (JGI-PGF)"/>
            <person name="Copeland A."/>
            <person name="Lucas S."/>
            <person name="Lapidus A."/>
            <person name="Glavina del Rio T."/>
            <person name="Dalin E."/>
            <person name="Tice H."/>
            <person name="Bruce D."/>
            <person name="Goodwin L."/>
            <person name="Pitluck S."/>
            <person name="Larimer F."/>
            <person name="Land M.L."/>
            <person name="Hauser L."/>
            <person name="Tiedje J."/>
            <person name="Richardson P."/>
        </authorList>
    </citation>
    <scope>NUCLEOTIDE SEQUENCE [LARGE SCALE GENOMIC DNA]</scope>
    <source>
        <strain evidence="1 2">MEX-5</strain>
    </source>
</reference>